<organism evidence="1 2">
    <name type="scientific">Ambrosiozyma monospora</name>
    <name type="common">Yeast</name>
    <name type="synonym">Endomycopsis monosporus</name>
    <dbReference type="NCBI Taxonomy" id="43982"/>
    <lineage>
        <taxon>Eukaryota</taxon>
        <taxon>Fungi</taxon>
        <taxon>Dikarya</taxon>
        <taxon>Ascomycota</taxon>
        <taxon>Saccharomycotina</taxon>
        <taxon>Pichiomycetes</taxon>
        <taxon>Pichiales</taxon>
        <taxon>Pichiaceae</taxon>
        <taxon>Ambrosiozyma</taxon>
    </lineage>
</organism>
<sequence>MCLCYYYKLLLASSNPKILTVSEVAKEIESIKISINALFERVFGQIDEMISEFQQLLLHDPIFNIEKEFTGRLRFWDNSKKLKKWFGSAIEFTMSDFNSVVSNTRDVIHEEINALYKLNKKSGAADDQEVELTDDERMKFGLVKKIYNVGWVERAYTLQTFEALRYYKPRRKRRREEGCGKR</sequence>
<gene>
    <name evidence="1" type="ORF">Amon02_001191500</name>
</gene>
<accession>A0ACB5U7L0</accession>
<keyword evidence="2" id="KW-1185">Reference proteome</keyword>
<protein>
    <submittedName>
        <fullName evidence="1">Unnamed protein product</fullName>
    </submittedName>
</protein>
<comment type="caution">
    <text evidence="1">The sequence shown here is derived from an EMBL/GenBank/DDBJ whole genome shotgun (WGS) entry which is preliminary data.</text>
</comment>
<name>A0ACB5U7L0_AMBMO</name>
<evidence type="ECO:0000313" key="1">
    <source>
        <dbReference type="EMBL" id="GMF03798.1"/>
    </source>
</evidence>
<reference evidence="1" key="1">
    <citation type="submission" date="2023-04" db="EMBL/GenBank/DDBJ databases">
        <title>Ambrosiozyma monospora NBRC 10751.</title>
        <authorList>
            <person name="Ichikawa N."/>
            <person name="Sato H."/>
            <person name="Tonouchi N."/>
        </authorList>
    </citation>
    <scope>NUCLEOTIDE SEQUENCE</scope>
    <source>
        <strain evidence="1">NBRC 10751</strain>
    </source>
</reference>
<evidence type="ECO:0000313" key="2">
    <source>
        <dbReference type="Proteomes" id="UP001165064"/>
    </source>
</evidence>
<proteinExistence type="predicted"/>
<dbReference type="EMBL" id="BSXS01013274">
    <property type="protein sequence ID" value="GMF03798.1"/>
    <property type="molecule type" value="Genomic_DNA"/>
</dbReference>
<dbReference type="Proteomes" id="UP001165064">
    <property type="component" value="Unassembled WGS sequence"/>
</dbReference>